<protein>
    <submittedName>
        <fullName evidence="2">Uncharacterized protein</fullName>
    </submittedName>
</protein>
<dbReference type="AlphaFoldDB" id="A0A2K6VS90"/>
<dbReference type="EMBL" id="CMVM020000071">
    <property type="status" value="NOT_ANNOTATED_CDS"/>
    <property type="molecule type" value="Genomic_DNA"/>
</dbReference>
<reference evidence="2" key="2">
    <citation type="submission" date="2018-02" db="UniProtKB">
        <authorList>
            <consortium name="EnsemblMetazoa"/>
        </authorList>
    </citation>
    <scope>IDENTIFICATION</scope>
</reference>
<dbReference type="Proteomes" id="UP000024404">
    <property type="component" value="Unassembled WGS sequence"/>
</dbReference>
<feature type="compositionally biased region" description="Polar residues" evidence="1">
    <location>
        <begin position="101"/>
        <end position="115"/>
    </location>
</feature>
<evidence type="ECO:0000313" key="3">
    <source>
        <dbReference type="Proteomes" id="UP000024404"/>
    </source>
</evidence>
<dbReference type="EnsemblMetazoa" id="OVOC2120.1">
    <property type="protein sequence ID" value="OVOC2120.1"/>
    <property type="gene ID" value="WBGene00238929"/>
</dbReference>
<proteinExistence type="predicted"/>
<accession>A0A2K6VS90</accession>
<sequence>MAMNSANSVMKNEMLSGKTHHSEMLPKHRKKRFWTAIRPNKRDYPDFDDDREGEEYYRNVSRSIVIPNVHNFTVKFTFIIRPTTTTKVRLIANKTKPINKPENTTQSTIRKLQNVTKEKKSK</sequence>
<organism evidence="2 3">
    <name type="scientific">Onchocerca volvulus</name>
    <dbReference type="NCBI Taxonomy" id="6282"/>
    <lineage>
        <taxon>Eukaryota</taxon>
        <taxon>Metazoa</taxon>
        <taxon>Ecdysozoa</taxon>
        <taxon>Nematoda</taxon>
        <taxon>Chromadorea</taxon>
        <taxon>Rhabditida</taxon>
        <taxon>Spirurina</taxon>
        <taxon>Spiruromorpha</taxon>
        <taxon>Filarioidea</taxon>
        <taxon>Onchocercidae</taxon>
        <taxon>Onchocerca</taxon>
    </lineage>
</organism>
<keyword evidence="3" id="KW-1185">Reference proteome</keyword>
<evidence type="ECO:0000256" key="1">
    <source>
        <dbReference type="SAM" id="MobiDB-lite"/>
    </source>
</evidence>
<feature type="region of interest" description="Disordered" evidence="1">
    <location>
        <begin position="99"/>
        <end position="122"/>
    </location>
</feature>
<reference evidence="3" key="1">
    <citation type="submission" date="2013-10" db="EMBL/GenBank/DDBJ databases">
        <title>Genome sequencing of Onchocerca volvulus.</title>
        <authorList>
            <person name="Cotton J."/>
            <person name="Tsai J."/>
            <person name="Stanley E."/>
            <person name="Tracey A."/>
            <person name="Holroyd N."/>
            <person name="Lustigman S."/>
            <person name="Berriman M."/>
        </authorList>
    </citation>
    <scope>NUCLEOTIDE SEQUENCE</scope>
</reference>
<name>A0A2K6VS90_ONCVO</name>
<evidence type="ECO:0000313" key="2">
    <source>
        <dbReference type="EnsemblMetazoa" id="OVOC2120.1"/>
    </source>
</evidence>